<dbReference type="OrthoDB" id="317179at2"/>
<reference evidence="3 4" key="1">
    <citation type="submission" date="2017-07" db="EMBL/GenBank/DDBJ databases">
        <title>Leptospira spp. isolated from tropical soils.</title>
        <authorList>
            <person name="Thibeaux R."/>
            <person name="Iraola G."/>
            <person name="Ferres I."/>
            <person name="Bierque E."/>
            <person name="Girault D."/>
            <person name="Soupe-Gilbert M.-E."/>
            <person name="Picardeau M."/>
            <person name="Goarant C."/>
        </authorList>
    </citation>
    <scope>NUCLEOTIDE SEQUENCE [LARGE SCALE GENOMIC DNA]</scope>
    <source>
        <strain evidence="3 4">FH2-B-A1</strain>
    </source>
</reference>
<evidence type="ECO:0000313" key="3">
    <source>
        <dbReference type="EMBL" id="PJZ83055.1"/>
    </source>
</evidence>
<sequence>MNRDTMKFTIALMSFIMSVSLFADPGFQPGPAKVTAGALNVRNIAASGGDVIATLKRGDQVDVIDRSTNQSVEEDITDYWYKINLGKKKSGWVFGGFISFEMNLEGGLRWKTLNPGGGQKFSGIVVSNTGEIVAATEKGNIHISSDRGKTWRKLVPQALGNNIGVINKLILINREIWVAASGDTGGGIWKTANVGRSWAQFSTAQGLRSNNVYDLAFAKDGSVIVATDKGISQTKDGGQTWTYDVNGEELDKQILSVAVSEDGKVFAGTADGLYAFVEGNTVFGGKKVSWNRIGKGEPNMGDSINSIGVTSDGNLFVGTNLGVSKSNTKNLSKWIGVGGKSVVKDIYMDGNRVIIGTDNGLNISTDNGISWVTYKTDNGLASNKINAIAVNPMDKVIWTSSGADGLSYHD</sequence>
<accession>A0A2N0AFI0</accession>
<dbReference type="Proteomes" id="UP000232145">
    <property type="component" value="Unassembled WGS sequence"/>
</dbReference>
<dbReference type="InterPro" id="IPR003646">
    <property type="entry name" value="SH3-like_bac-type"/>
</dbReference>
<feature type="signal peptide" evidence="1">
    <location>
        <begin position="1"/>
        <end position="23"/>
    </location>
</feature>
<feature type="chain" id="PRO_5014644321" evidence="1">
    <location>
        <begin position="24"/>
        <end position="410"/>
    </location>
</feature>
<protein>
    <submittedName>
        <fullName evidence="3">Peptide-binding protein</fullName>
    </submittedName>
</protein>
<proteinExistence type="predicted"/>
<dbReference type="SUPFAM" id="SSF110296">
    <property type="entry name" value="Oligoxyloglucan reducing end-specific cellobiohydrolase"/>
    <property type="match status" value="2"/>
</dbReference>
<name>A0A2N0AFI0_9LEPT</name>
<dbReference type="Gene3D" id="2.130.10.10">
    <property type="entry name" value="YVTN repeat-like/Quinoprotein amine dehydrogenase"/>
    <property type="match status" value="2"/>
</dbReference>
<organism evidence="3 4">
    <name type="scientific">Leptospira harrisiae</name>
    <dbReference type="NCBI Taxonomy" id="2023189"/>
    <lineage>
        <taxon>Bacteria</taxon>
        <taxon>Pseudomonadati</taxon>
        <taxon>Spirochaetota</taxon>
        <taxon>Spirochaetia</taxon>
        <taxon>Leptospirales</taxon>
        <taxon>Leptospiraceae</taxon>
        <taxon>Leptospira</taxon>
    </lineage>
</organism>
<comment type="caution">
    <text evidence="3">The sequence shown here is derived from an EMBL/GenBank/DDBJ whole genome shotgun (WGS) entry which is preliminary data.</text>
</comment>
<dbReference type="Gene3D" id="2.30.30.40">
    <property type="entry name" value="SH3 Domains"/>
    <property type="match status" value="1"/>
</dbReference>
<dbReference type="EMBL" id="NPDX01000008">
    <property type="protein sequence ID" value="PJZ83055.1"/>
    <property type="molecule type" value="Genomic_DNA"/>
</dbReference>
<dbReference type="SMART" id="SM00287">
    <property type="entry name" value="SH3b"/>
    <property type="match status" value="1"/>
</dbReference>
<dbReference type="Pfam" id="PF08239">
    <property type="entry name" value="SH3_3"/>
    <property type="match status" value="1"/>
</dbReference>
<evidence type="ECO:0000256" key="1">
    <source>
        <dbReference type="SAM" id="SignalP"/>
    </source>
</evidence>
<feature type="domain" description="SH3b" evidence="2">
    <location>
        <begin position="29"/>
        <end position="102"/>
    </location>
</feature>
<evidence type="ECO:0000313" key="4">
    <source>
        <dbReference type="Proteomes" id="UP000232145"/>
    </source>
</evidence>
<evidence type="ECO:0000259" key="2">
    <source>
        <dbReference type="PROSITE" id="PS51781"/>
    </source>
</evidence>
<dbReference type="PROSITE" id="PS51781">
    <property type="entry name" value="SH3B"/>
    <property type="match status" value="1"/>
</dbReference>
<keyword evidence="4" id="KW-1185">Reference proteome</keyword>
<keyword evidence="1" id="KW-0732">Signal</keyword>
<gene>
    <name evidence="3" type="ORF">CH364_18470</name>
</gene>
<dbReference type="InterPro" id="IPR015943">
    <property type="entry name" value="WD40/YVTN_repeat-like_dom_sf"/>
</dbReference>
<dbReference type="AlphaFoldDB" id="A0A2N0AFI0"/>